<feature type="transmembrane region" description="Helical" evidence="1">
    <location>
        <begin position="78"/>
        <end position="95"/>
    </location>
</feature>
<accession>A0A414CGL3</accession>
<dbReference type="AlphaFoldDB" id="A0A414CGL3"/>
<organism evidence="3 4">
    <name type="scientific">Streptococcus parasanguinis</name>
    <dbReference type="NCBI Taxonomy" id="1318"/>
    <lineage>
        <taxon>Bacteria</taxon>
        <taxon>Bacillati</taxon>
        <taxon>Bacillota</taxon>
        <taxon>Bacilli</taxon>
        <taxon>Lactobacillales</taxon>
        <taxon>Streptococcaceae</taxon>
        <taxon>Streptococcus</taxon>
    </lineage>
</organism>
<keyword evidence="1" id="KW-0472">Membrane</keyword>
<evidence type="ECO:0000313" key="3">
    <source>
        <dbReference type="EMBL" id="RHC94134.1"/>
    </source>
</evidence>
<feature type="transmembrane region" description="Helical" evidence="1">
    <location>
        <begin position="55"/>
        <end position="72"/>
    </location>
</feature>
<name>A0A414CGL3_STRPA</name>
<sequence length="231" mass="25400">MRKKLIGVFLILLAALLLLQGYFVKWDISIWTLAWVTLLAVLSLSSFLKRHFGWGFIYGLLALFCLNGQYHFLPVSNSVVILSSILAVIGLNILFKPSKKTKARLASYSAGSMSKSDGNDIDVTFSTVTKYLNDQHFTHGSADVSMGEASVYFDNCRIEGPSAQFVVDVSLGSLSLYVPSDWRVHVNVDNSLSAIQHQENPSALTSKDFYITGDVSLGNLEIIYVGANSFS</sequence>
<evidence type="ECO:0000259" key="2">
    <source>
        <dbReference type="Pfam" id="PF22570"/>
    </source>
</evidence>
<keyword evidence="1" id="KW-1133">Transmembrane helix</keyword>
<evidence type="ECO:0000313" key="4">
    <source>
        <dbReference type="Proteomes" id="UP000285773"/>
    </source>
</evidence>
<evidence type="ECO:0000256" key="1">
    <source>
        <dbReference type="SAM" id="Phobius"/>
    </source>
</evidence>
<gene>
    <name evidence="3" type="ORF">DW820_07230</name>
</gene>
<reference evidence="3 4" key="1">
    <citation type="submission" date="2018-08" db="EMBL/GenBank/DDBJ databases">
        <title>A genome reference for cultivated species of the human gut microbiota.</title>
        <authorList>
            <person name="Zou Y."/>
            <person name="Xue W."/>
            <person name="Luo G."/>
        </authorList>
    </citation>
    <scope>NUCLEOTIDE SEQUENCE [LARGE SCALE GENOMIC DNA]</scope>
    <source>
        <strain evidence="3 4">AM33-3BH</strain>
    </source>
</reference>
<feature type="transmembrane region" description="Helical" evidence="1">
    <location>
        <begin position="31"/>
        <end position="48"/>
    </location>
</feature>
<dbReference type="InterPro" id="IPR054331">
    <property type="entry name" value="LiaF_TM"/>
</dbReference>
<comment type="caution">
    <text evidence="3">The sequence shown here is derived from an EMBL/GenBank/DDBJ whole genome shotgun (WGS) entry which is preliminary data.</text>
</comment>
<proteinExistence type="predicted"/>
<dbReference type="Pfam" id="PF22570">
    <property type="entry name" value="LiaF-TM"/>
    <property type="match status" value="1"/>
</dbReference>
<feature type="domain" description="LiaF transmembrane" evidence="2">
    <location>
        <begin position="5"/>
        <end position="100"/>
    </location>
</feature>
<dbReference type="RefSeq" id="WP_061604943.1">
    <property type="nucleotide sequence ID" value="NZ_LAWB01000065.1"/>
</dbReference>
<dbReference type="Proteomes" id="UP000285773">
    <property type="component" value="Unassembled WGS sequence"/>
</dbReference>
<dbReference type="EMBL" id="QSIO01000003">
    <property type="protein sequence ID" value="RHC94134.1"/>
    <property type="molecule type" value="Genomic_DNA"/>
</dbReference>
<protein>
    <recommendedName>
        <fullName evidence="2">LiaF transmembrane domain-containing protein</fullName>
    </recommendedName>
</protein>
<keyword evidence="1" id="KW-0812">Transmembrane</keyword>